<dbReference type="InterPro" id="IPR035681">
    <property type="entry name" value="ComA-like_MBL"/>
</dbReference>
<reference evidence="2" key="2">
    <citation type="submission" date="2009-08" db="EMBL/GenBank/DDBJ databases">
        <authorList>
            <person name="Shrivastava S."/>
            <person name="Brinkac L.M."/>
            <person name="Dodson R.J."/>
            <person name="Harkins D.M."/>
            <person name="Durkin A.S."/>
            <person name="Sutton G."/>
        </authorList>
    </citation>
    <scope>NUCLEOTIDE SEQUENCE</scope>
    <source>
        <strain evidence="2">Eklund 17B</strain>
    </source>
</reference>
<dbReference type="PANTHER" id="PTHR30619:SF1">
    <property type="entry name" value="RECOMBINATION PROTEIN 2"/>
    <property type="match status" value="1"/>
</dbReference>
<dbReference type="PATRIC" id="fig|935198.13.peg.1783"/>
<organism evidence="2">
    <name type="scientific">Clostridium botulinum (strain Eklund 17B / Type B)</name>
    <dbReference type="NCBI Taxonomy" id="935198"/>
    <lineage>
        <taxon>Bacteria</taxon>
        <taxon>Bacillati</taxon>
        <taxon>Bacillota</taxon>
        <taxon>Clostridia</taxon>
        <taxon>Eubacteriales</taxon>
        <taxon>Clostridiaceae</taxon>
        <taxon>Clostridium</taxon>
    </lineage>
</organism>
<evidence type="ECO:0000313" key="2">
    <source>
        <dbReference type="EMBL" id="ACD23140.1"/>
    </source>
</evidence>
<sequence>MKNIILKNLVLLTSIFISTLWLIGCNNLNSTSKSTDGINIIDEKELKNVPFEVKVLNTEKSDCILIKINDKAIMIDTGLNKNGKQICDLLKENNIDTLEYLIITHLDKDHIGGADAVLNDIKVNNLIQSDYVKDSKQYNQYVNAINTNNMAPTMPHEDIHVQIGDAKIKISPALKYKYEKSNDYSIIVSIEYGKYNFLFAGDAEEERLAEFLSNNNENYTVLKLPHHGRYNGLSEKFLKSVSPIYSVITCSEEEMPDNEIVSILSSIKSKTFLTKDGDVTIKTDGESISIDQNNI</sequence>
<reference evidence="2" key="1">
    <citation type="submission" date="2009-06" db="EMBL/GenBank/DDBJ databases">
        <authorList>
            <consortium name="US DOE Joint Genome Institute (JGI-PGF)"/>
            <person name="Lucas S."/>
            <person name="Copeland A."/>
            <person name="Lapidus A."/>
            <person name="Glavina del Rio T."/>
            <person name="Dalin E."/>
            <person name="Tice H."/>
            <person name="Bruce D."/>
            <person name="Goodwin L."/>
            <person name="Pitluck S."/>
            <person name="Kyrpides N."/>
            <person name="Mavromatis K."/>
            <person name="Ivanova N."/>
            <person name="Saunders E."/>
            <person name="Brettin T."/>
            <person name="Detter J.C."/>
            <person name="Han C."/>
            <person name="Larimer F."/>
            <person name="Land M."/>
            <person name="Hauser L."/>
            <person name="Markowitz V."/>
            <person name="Cheng J.-F."/>
            <person name="Hugenholtz P."/>
            <person name="Woyke T."/>
            <person name="Wu D."/>
            <person name="Gronow S."/>
            <person name="Klenk H.-P."/>
            <person name="Eisen J.A."/>
        </authorList>
    </citation>
    <scope>NUCLEOTIDE SEQUENCE</scope>
    <source>
        <strain evidence="2">Eklund 17B</strain>
    </source>
</reference>
<feature type="domain" description="Metallo-beta-lactamase" evidence="1">
    <location>
        <begin position="60"/>
        <end position="242"/>
    </location>
</feature>
<dbReference type="KEGG" id="cbk:CLL_A1837"/>
<dbReference type="InterPro" id="IPR052159">
    <property type="entry name" value="Competence_DNA_uptake"/>
</dbReference>
<dbReference type="PANTHER" id="PTHR30619">
    <property type="entry name" value="DNA INTERNALIZATION/COMPETENCE PROTEIN COMEC/REC2"/>
    <property type="match status" value="1"/>
</dbReference>
<accession>U4PKL7</accession>
<protein>
    <submittedName>
        <fullName evidence="2">Metallo-beta-lactamase family protein</fullName>
    </submittedName>
</protein>
<dbReference type="InterPro" id="IPR001279">
    <property type="entry name" value="Metallo-B-lactamas"/>
</dbReference>
<evidence type="ECO:0000259" key="1">
    <source>
        <dbReference type="Pfam" id="PF00753"/>
    </source>
</evidence>
<name>B2TMN3_CLOBB</name>
<dbReference type="Pfam" id="PF00753">
    <property type="entry name" value="Lactamase_B"/>
    <property type="match status" value="1"/>
</dbReference>
<dbReference type="AlphaFoldDB" id="B2TMN3"/>
<dbReference type="PROSITE" id="PS51257">
    <property type="entry name" value="PROKAR_LIPOPROTEIN"/>
    <property type="match status" value="1"/>
</dbReference>
<accession>B2TMN3</accession>
<dbReference type="SUPFAM" id="SSF56281">
    <property type="entry name" value="Metallo-hydrolase/oxidoreductase"/>
    <property type="match status" value="1"/>
</dbReference>
<dbReference type="HOGENOM" id="CLU_010363_0_3_9"/>
<dbReference type="Gene3D" id="3.60.15.10">
    <property type="entry name" value="Ribonuclease Z/Hydroxyacylglutathione hydrolase-like"/>
    <property type="match status" value="1"/>
</dbReference>
<dbReference type="InterPro" id="IPR036866">
    <property type="entry name" value="RibonucZ/Hydroxyglut_hydro"/>
</dbReference>
<gene>
    <name evidence="2" type="ordered locus">CLL_A1837</name>
</gene>
<dbReference type="EMBL" id="CP001056">
    <property type="protein sequence ID" value="ACD23140.1"/>
    <property type="molecule type" value="Genomic_DNA"/>
</dbReference>
<dbReference type="CDD" id="cd07731">
    <property type="entry name" value="ComA-like_MBL-fold"/>
    <property type="match status" value="1"/>
</dbReference>
<proteinExistence type="predicted"/>